<keyword evidence="5" id="KW-1185">Reference proteome</keyword>
<keyword evidence="2" id="KW-0472">Membrane</keyword>
<sequence length="229" mass="25730">MSHQSNRRSSRASASFDGIPTISAIGIISAALLTGLLISWNAQAIGWPFFLLFIIASIVSTLLVNPKGLYLTVVSIPTLFAFFIILTGWVVNRSDLPESGDPFSSTSLIFSVYPLVQGFPSLITGFVGSIIIAVVRIWLLKRYNKQVDRTQQSWRRHTANTNVCNRRVAQRARARSNQVTVQELLERSAARRKVSPTRGRRPVERLEKEKPRSRTDSVRRSLSEDLYND</sequence>
<dbReference type="STRING" id="35756.GCA_001044155_02118"/>
<dbReference type="OrthoDB" id="4427741at2"/>
<evidence type="ECO:0000313" key="5">
    <source>
        <dbReference type="Proteomes" id="UP000254467"/>
    </source>
</evidence>
<feature type="domain" description="DUF6542" evidence="3">
    <location>
        <begin position="18"/>
        <end position="142"/>
    </location>
</feature>
<feature type="transmembrane region" description="Helical" evidence="2">
    <location>
        <begin position="21"/>
        <end position="39"/>
    </location>
</feature>
<name>A0A376CP54_9CORY</name>
<keyword evidence="2" id="KW-0812">Transmembrane</keyword>
<feature type="compositionally biased region" description="Basic residues" evidence="1">
    <location>
        <begin position="190"/>
        <end position="200"/>
    </location>
</feature>
<evidence type="ECO:0000259" key="3">
    <source>
        <dbReference type="Pfam" id="PF20177"/>
    </source>
</evidence>
<dbReference type="RefSeq" id="WP_026254253.1">
    <property type="nucleotide sequence ID" value="NZ_LDYD01000008.1"/>
</dbReference>
<dbReference type="InterPro" id="IPR046672">
    <property type="entry name" value="DUF6542"/>
</dbReference>
<accession>A0A376CP54</accession>
<dbReference type="AlphaFoldDB" id="A0A376CP54"/>
<evidence type="ECO:0000256" key="1">
    <source>
        <dbReference type="SAM" id="MobiDB-lite"/>
    </source>
</evidence>
<organism evidence="4 5">
    <name type="scientific">Corynebacterium pilosum</name>
    <dbReference type="NCBI Taxonomy" id="35756"/>
    <lineage>
        <taxon>Bacteria</taxon>
        <taxon>Bacillati</taxon>
        <taxon>Actinomycetota</taxon>
        <taxon>Actinomycetes</taxon>
        <taxon>Mycobacteriales</taxon>
        <taxon>Corynebacteriaceae</taxon>
        <taxon>Corynebacterium</taxon>
    </lineage>
</organism>
<dbReference type="EMBL" id="UFXQ01000001">
    <property type="protein sequence ID" value="STC70103.1"/>
    <property type="molecule type" value="Genomic_DNA"/>
</dbReference>
<protein>
    <submittedName>
        <fullName evidence="4">Gamma-aminobutyrate permease or related permease</fullName>
    </submittedName>
</protein>
<evidence type="ECO:0000313" key="4">
    <source>
        <dbReference type="EMBL" id="STC70103.1"/>
    </source>
</evidence>
<feature type="transmembrane region" description="Helical" evidence="2">
    <location>
        <begin position="69"/>
        <end position="91"/>
    </location>
</feature>
<keyword evidence="2" id="KW-1133">Transmembrane helix</keyword>
<evidence type="ECO:0000256" key="2">
    <source>
        <dbReference type="SAM" id="Phobius"/>
    </source>
</evidence>
<feature type="region of interest" description="Disordered" evidence="1">
    <location>
        <begin position="189"/>
        <end position="229"/>
    </location>
</feature>
<gene>
    <name evidence="4" type="ORF">NCTC11862_01911</name>
</gene>
<feature type="compositionally biased region" description="Basic and acidic residues" evidence="1">
    <location>
        <begin position="201"/>
        <end position="223"/>
    </location>
</feature>
<dbReference type="Pfam" id="PF20177">
    <property type="entry name" value="DUF6542"/>
    <property type="match status" value="1"/>
</dbReference>
<reference evidence="4 5" key="1">
    <citation type="submission" date="2018-06" db="EMBL/GenBank/DDBJ databases">
        <authorList>
            <consortium name="Pathogen Informatics"/>
            <person name="Doyle S."/>
        </authorList>
    </citation>
    <scope>NUCLEOTIDE SEQUENCE [LARGE SCALE GENOMIC DNA]</scope>
    <source>
        <strain evidence="4 5">NCTC11862</strain>
    </source>
</reference>
<feature type="transmembrane region" description="Helical" evidence="2">
    <location>
        <begin position="45"/>
        <end position="64"/>
    </location>
</feature>
<feature type="transmembrane region" description="Helical" evidence="2">
    <location>
        <begin position="111"/>
        <end position="139"/>
    </location>
</feature>
<proteinExistence type="predicted"/>
<dbReference type="Proteomes" id="UP000254467">
    <property type="component" value="Unassembled WGS sequence"/>
</dbReference>